<accession>A0A444Z9M9</accession>
<comment type="caution">
    <text evidence="1">The sequence shown here is derived from an EMBL/GenBank/DDBJ whole genome shotgun (WGS) entry which is preliminary data.</text>
</comment>
<dbReference type="Proteomes" id="UP000289738">
    <property type="component" value="Chromosome B05"/>
</dbReference>
<evidence type="ECO:0000313" key="2">
    <source>
        <dbReference type="Proteomes" id="UP000289738"/>
    </source>
</evidence>
<sequence length="89" mass="9897">MSLMSSSSISYRLLTSTSFVPPTNMAILYQRSVVSSSYIAKAFSNSLFCLVVHLELGEESVFDAIATKARREYEMGKDEVILHLKANNT</sequence>
<name>A0A444Z9M9_ARAHY</name>
<evidence type="ECO:0000313" key="1">
    <source>
        <dbReference type="EMBL" id="RYR10883.1"/>
    </source>
</evidence>
<dbReference type="EMBL" id="SDMP01000015">
    <property type="protein sequence ID" value="RYR10883.1"/>
    <property type="molecule type" value="Genomic_DNA"/>
</dbReference>
<keyword evidence="2" id="KW-1185">Reference proteome</keyword>
<proteinExistence type="predicted"/>
<gene>
    <name evidence="1" type="ORF">Ahy_B05g079360</name>
</gene>
<organism evidence="1 2">
    <name type="scientific">Arachis hypogaea</name>
    <name type="common">Peanut</name>
    <dbReference type="NCBI Taxonomy" id="3818"/>
    <lineage>
        <taxon>Eukaryota</taxon>
        <taxon>Viridiplantae</taxon>
        <taxon>Streptophyta</taxon>
        <taxon>Embryophyta</taxon>
        <taxon>Tracheophyta</taxon>
        <taxon>Spermatophyta</taxon>
        <taxon>Magnoliopsida</taxon>
        <taxon>eudicotyledons</taxon>
        <taxon>Gunneridae</taxon>
        <taxon>Pentapetalae</taxon>
        <taxon>rosids</taxon>
        <taxon>fabids</taxon>
        <taxon>Fabales</taxon>
        <taxon>Fabaceae</taxon>
        <taxon>Papilionoideae</taxon>
        <taxon>50 kb inversion clade</taxon>
        <taxon>dalbergioids sensu lato</taxon>
        <taxon>Dalbergieae</taxon>
        <taxon>Pterocarpus clade</taxon>
        <taxon>Arachis</taxon>
    </lineage>
</organism>
<protein>
    <submittedName>
        <fullName evidence="1">Uncharacterized protein</fullName>
    </submittedName>
</protein>
<reference evidence="1 2" key="1">
    <citation type="submission" date="2019-01" db="EMBL/GenBank/DDBJ databases">
        <title>Sequencing of cultivated peanut Arachis hypogaea provides insights into genome evolution and oil improvement.</title>
        <authorList>
            <person name="Chen X."/>
        </authorList>
    </citation>
    <scope>NUCLEOTIDE SEQUENCE [LARGE SCALE GENOMIC DNA]</scope>
    <source>
        <strain evidence="2">cv. Fuhuasheng</strain>
        <tissue evidence="1">Leaves</tissue>
    </source>
</reference>
<dbReference type="AlphaFoldDB" id="A0A444Z9M9"/>